<reference evidence="2 3" key="1">
    <citation type="submission" date="2024-04" db="EMBL/GenBank/DDBJ databases">
        <title>Phyllosticta paracitricarpa is synonymous to the EU quarantine fungus P. citricarpa based on phylogenomic analyses.</title>
        <authorList>
            <consortium name="Lawrence Berkeley National Laboratory"/>
            <person name="Van Ingen-Buijs V.A."/>
            <person name="Van Westerhoven A.C."/>
            <person name="Haridas S."/>
            <person name="Skiadas P."/>
            <person name="Martin F."/>
            <person name="Groenewald J.Z."/>
            <person name="Crous P.W."/>
            <person name="Seidl M.F."/>
        </authorList>
    </citation>
    <scope>NUCLEOTIDE SEQUENCE [LARGE SCALE GENOMIC DNA]</scope>
    <source>
        <strain evidence="2 3">CBS 122670</strain>
    </source>
</reference>
<dbReference type="Proteomes" id="UP001365128">
    <property type="component" value="Unassembled WGS sequence"/>
</dbReference>
<evidence type="ECO:0000256" key="1">
    <source>
        <dbReference type="SAM" id="MobiDB-lite"/>
    </source>
</evidence>
<evidence type="ECO:0000313" key="3">
    <source>
        <dbReference type="Proteomes" id="UP001365128"/>
    </source>
</evidence>
<gene>
    <name evidence="2" type="ORF">IWX46DRAFT_13787</name>
</gene>
<protein>
    <submittedName>
        <fullName evidence="2">Uncharacterized protein</fullName>
    </submittedName>
</protein>
<keyword evidence="3" id="KW-1185">Reference proteome</keyword>
<comment type="caution">
    <text evidence="2">The sequence shown here is derived from an EMBL/GenBank/DDBJ whole genome shotgun (WGS) entry which is preliminary data.</text>
</comment>
<feature type="region of interest" description="Disordered" evidence="1">
    <location>
        <begin position="88"/>
        <end position="157"/>
    </location>
</feature>
<organism evidence="2 3">
    <name type="scientific">Phyllosticta citricarpa</name>
    <dbReference type="NCBI Taxonomy" id="55181"/>
    <lineage>
        <taxon>Eukaryota</taxon>
        <taxon>Fungi</taxon>
        <taxon>Dikarya</taxon>
        <taxon>Ascomycota</taxon>
        <taxon>Pezizomycotina</taxon>
        <taxon>Dothideomycetes</taxon>
        <taxon>Dothideomycetes incertae sedis</taxon>
        <taxon>Botryosphaeriales</taxon>
        <taxon>Phyllostictaceae</taxon>
        <taxon>Phyllosticta</taxon>
    </lineage>
</organism>
<proteinExistence type="predicted"/>
<sequence length="349" mass="38501">MVVSEAERCRLTAAVQSERLDDGDDDAAAAAVVLTVLPVLGHILQEQASRKLRCFQRSVRLAAPLLKRMRCGFVCHCDTVSHASRTVRRPETAAANGLERKTPSPPTISSHPPQRQADHVEPAMRIRKDHDQHPTDITWTRPDWTGTGPESDASGPDVSLHRLHLQLVLKKQEKIRQVDMPRLHRPSARPDARLTRAFFPLTPALSSVMCHLCRGAAADPVEAPLPPNLNSATAAPPSYICLVPVRLSPQATRQRQIAFLNVRRQHGLAMRMMPPSGFKHLLCKRFALVSTSVRHLLAVSSASLSLPYPVLTRSTFSTTLVNKNQPNIFSALLKLVVNLFIRPSSDCAS</sequence>
<accession>A0ABR1MQH5</accession>
<dbReference type="EMBL" id="JBBPDW010000001">
    <property type="protein sequence ID" value="KAK7556677.1"/>
    <property type="molecule type" value="Genomic_DNA"/>
</dbReference>
<name>A0ABR1MQH5_9PEZI</name>
<evidence type="ECO:0000313" key="2">
    <source>
        <dbReference type="EMBL" id="KAK7556677.1"/>
    </source>
</evidence>
<feature type="compositionally biased region" description="Basic and acidic residues" evidence="1">
    <location>
        <begin position="116"/>
        <end position="134"/>
    </location>
</feature>